<dbReference type="AlphaFoldDB" id="L7URH2"/>
<dbReference type="PROSITE" id="PS51257">
    <property type="entry name" value="PROKAR_LIPOPROTEIN"/>
    <property type="match status" value="1"/>
</dbReference>
<protein>
    <recommendedName>
        <fullName evidence="4">Lipoprotein</fullName>
    </recommendedName>
</protein>
<evidence type="ECO:0000313" key="3">
    <source>
        <dbReference type="Proteomes" id="UP000011131"/>
    </source>
</evidence>
<reference evidence="2 3" key="1">
    <citation type="journal article" date="2013" name="Genome Announc.">
        <title>Complete genome sequence of Myxococcus stipitatus strain DSM 14675, a fruiting myxobacterium.</title>
        <authorList>
            <person name="Huntley S."/>
            <person name="Kneip S."/>
            <person name="Treuner-Lange A."/>
            <person name="Sogaard-Andersen L."/>
        </authorList>
    </citation>
    <scope>NUCLEOTIDE SEQUENCE [LARGE SCALE GENOMIC DNA]</scope>
    <source>
        <strain evidence="3">DSM 14675 / JCM 12634 / Mx s8</strain>
    </source>
</reference>
<gene>
    <name evidence="2" type="ordered locus">MYSTI_07942</name>
</gene>
<organism evidence="2 3">
    <name type="scientific">Myxococcus stipitatus (strain DSM 14675 / JCM 12634 / Mx s8)</name>
    <dbReference type="NCBI Taxonomy" id="1278073"/>
    <lineage>
        <taxon>Bacteria</taxon>
        <taxon>Pseudomonadati</taxon>
        <taxon>Myxococcota</taxon>
        <taxon>Myxococcia</taxon>
        <taxon>Myxococcales</taxon>
        <taxon>Cystobacterineae</taxon>
        <taxon>Myxococcaceae</taxon>
        <taxon>Myxococcus</taxon>
    </lineage>
</organism>
<keyword evidence="1" id="KW-0732">Signal</keyword>
<keyword evidence="3" id="KW-1185">Reference proteome</keyword>
<dbReference type="HOGENOM" id="CLU_1184022_0_0_7"/>
<dbReference type="PATRIC" id="fig|1278073.3.peg.8086"/>
<evidence type="ECO:0000313" key="2">
    <source>
        <dbReference type="EMBL" id="AGC49214.1"/>
    </source>
</evidence>
<dbReference type="EMBL" id="CP004025">
    <property type="protein sequence ID" value="AGC49214.1"/>
    <property type="molecule type" value="Genomic_DNA"/>
</dbReference>
<feature type="signal peptide" evidence="1">
    <location>
        <begin position="1"/>
        <end position="21"/>
    </location>
</feature>
<dbReference type="KEGG" id="msd:MYSTI_07942"/>
<evidence type="ECO:0000256" key="1">
    <source>
        <dbReference type="SAM" id="SignalP"/>
    </source>
</evidence>
<dbReference type="STRING" id="1278073.MYSTI_07942"/>
<evidence type="ECO:0008006" key="4">
    <source>
        <dbReference type="Google" id="ProtNLM"/>
    </source>
</evidence>
<accession>L7URH2</accession>
<proteinExistence type="predicted"/>
<name>L7URH2_MYXSD</name>
<dbReference type="Proteomes" id="UP000011131">
    <property type="component" value="Chromosome"/>
</dbReference>
<feature type="chain" id="PRO_5003984570" description="Lipoprotein" evidence="1">
    <location>
        <begin position="22"/>
        <end position="240"/>
    </location>
</feature>
<sequence>MNQCFKGGRMTRRRCLTQALAWVLGCLCLGCSTPNLNVRVVRTPEGVLRVDAPWAGPYETMEELAEDGCEKVTSQPGASHGDANGEYGMEYCALHYYSPEDQAYYLSFLSNVGGNGPDGMKFCVVPRAINELNRKSYILLGPAHNHPHNREFSRPDTGKGRPLGWSPLGTSRVFDRETQRVWDRELLVFYRERDGRCSTFKYNYFTRLVYALRDGAWVSIGKAEGQYGRVTLFDGQEWLP</sequence>